<dbReference type="EMBL" id="CP137892">
    <property type="protein sequence ID" value="WPC04720.1"/>
    <property type="molecule type" value="Genomic_DNA"/>
</dbReference>
<keyword evidence="2" id="KW-1185">Reference proteome</keyword>
<proteinExistence type="predicted"/>
<organism evidence="1 2">
    <name type="scientific">Pseudomonas benzenivorans</name>
    <dbReference type="NCBI Taxonomy" id="556533"/>
    <lineage>
        <taxon>Bacteria</taxon>
        <taxon>Pseudomonadati</taxon>
        <taxon>Pseudomonadota</taxon>
        <taxon>Gammaproteobacteria</taxon>
        <taxon>Pseudomonadales</taxon>
        <taxon>Pseudomonadaceae</taxon>
        <taxon>Pseudomonas</taxon>
    </lineage>
</organism>
<accession>A0ABZ0PUZ3</accession>
<dbReference type="Proteomes" id="UP001305928">
    <property type="component" value="Chromosome"/>
</dbReference>
<evidence type="ECO:0000313" key="2">
    <source>
        <dbReference type="Proteomes" id="UP001305928"/>
    </source>
</evidence>
<name>A0ABZ0PUZ3_9PSED</name>
<reference evidence="1 2" key="1">
    <citation type="submission" date="2023-11" db="EMBL/GenBank/DDBJ databases">
        <title>Complete genome of Pseudomonas benzenivorans BA3361.</title>
        <authorList>
            <person name="Shin S.Y."/>
            <person name="Song J."/>
            <person name="Kang H."/>
        </authorList>
    </citation>
    <scope>NUCLEOTIDE SEQUENCE [LARGE SCALE GENOMIC DNA]</scope>
    <source>
        <strain evidence="1 2">HNIBRBA3361</strain>
    </source>
</reference>
<evidence type="ECO:0000313" key="1">
    <source>
        <dbReference type="EMBL" id="WPC04720.1"/>
    </source>
</evidence>
<protein>
    <submittedName>
        <fullName evidence="1">Uncharacterized protein</fullName>
    </submittedName>
</protein>
<dbReference type="RefSeq" id="WP_318643857.1">
    <property type="nucleotide sequence ID" value="NZ_CP137892.1"/>
</dbReference>
<gene>
    <name evidence="1" type="ORF">SBP02_18485</name>
</gene>
<sequence length="66" mass="7844">MSNHFSLGVCLDTRAAEWHFKRLDMTPECGKLLTCEATMDYRTPFFKSDWEEDCRGVWTFLAKYKE</sequence>